<dbReference type="Pfam" id="PF00501">
    <property type="entry name" value="AMP-binding"/>
    <property type="match status" value="1"/>
</dbReference>
<gene>
    <name evidence="3" type="ORF">CERZMDRAFT_35046</name>
</gene>
<dbReference type="PROSITE" id="PS00455">
    <property type="entry name" value="AMP_BINDING"/>
    <property type="match status" value="1"/>
</dbReference>
<protein>
    <recommendedName>
        <fullName evidence="5">Phenylacetyl-CoA ligase</fullName>
    </recommendedName>
</protein>
<keyword evidence="4" id="KW-1185">Reference proteome</keyword>
<evidence type="ECO:0000313" key="4">
    <source>
        <dbReference type="Proteomes" id="UP000799539"/>
    </source>
</evidence>
<dbReference type="AlphaFoldDB" id="A0A6A6FQI6"/>
<dbReference type="GO" id="GO:0016405">
    <property type="term" value="F:CoA-ligase activity"/>
    <property type="evidence" value="ECO:0007669"/>
    <property type="project" value="TreeGrafter"/>
</dbReference>
<evidence type="ECO:0000313" key="3">
    <source>
        <dbReference type="EMBL" id="KAF2215735.1"/>
    </source>
</evidence>
<accession>A0A6A6FQI6</accession>
<dbReference type="CDD" id="cd05911">
    <property type="entry name" value="Firefly_Luc_like"/>
    <property type="match status" value="1"/>
</dbReference>
<evidence type="ECO:0008006" key="5">
    <source>
        <dbReference type="Google" id="ProtNLM"/>
    </source>
</evidence>
<sequence length="579" mass="63878">MVFQSHGAKFDPGCIPDSVPVSRFMLEEEHGRCRLEDSKVPLVHALSGRQISTLDLKNRVDWLARGLAKELSWQPNEGSEWDKVVVIFAENSLDFLPVSWAVHDLGGVVSPANAAYKSKELNHHLQSSGACVVFTTISLLTTAAAALNGSGVRRERVYILGEPGGDPPEDLRSVEALIAEGSKLPPIPRLQWSKGQGARQCAFLMYSSGTTGLPKGVVVSHKNIIANVLQISAFEADQRTPHQHEVVLGLLPQTHIYGLVAVFHLSIYRGDQVIVLPEFKINTLCQSIEAYKINVLYVVPPIIVSMLRASKGLSKFDLSSVTEVFSGAASLDPDTIKSLREQHPSWIIRQAYGMTETATVVSSTPKYDVVPGSVGTLLPGVRARIMSLTSDLEVSGHGEAGELQIQSPSVTDLGYRNNPQATQETFGERGDQWLRTGDKAMFMQSPHGREHLFIVDRIKELIKVKGHQVAPAELESLLLSHPFVEDVAVIPVPDHAAGEVPKACVVLSQEPRPLAFQSEREIEDELHDFVRTEKAHYKWLKGGIEFVDHIPRSPSGKILRRILRDQRDYRSTKQRGARL</sequence>
<dbReference type="PANTHER" id="PTHR24096">
    <property type="entry name" value="LONG-CHAIN-FATTY-ACID--COA LIGASE"/>
    <property type="match status" value="1"/>
</dbReference>
<evidence type="ECO:0000259" key="1">
    <source>
        <dbReference type="Pfam" id="PF00501"/>
    </source>
</evidence>
<dbReference type="SUPFAM" id="SSF56801">
    <property type="entry name" value="Acetyl-CoA synthetase-like"/>
    <property type="match status" value="1"/>
</dbReference>
<proteinExistence type="predicted"/>
<dbReference type="Gene3D" id="3.40.50.12780">
    <property type="entry name" value="N-terminal domain of ligase-like"/>
    <property type="match status" value="1"/>
</dbReference>
<dbReference type="Pfam" id="PF13193">
    <property type="entry name" value="AMP-binding_C"/>
    <property type="match status" value="1"/>
</dbReference>
<dbReference type="PANTHER" id="PTHR24096:SF422">
    <property type="entry name" value="BCDNA.GH02901"/>
    <property type="match status" value="1"/>
</dbReference>
<dbReference type="InterPro" id="IPR025110">
    <property type="entry name" value="AMP-bd_C"/>
</dbReference>
<feature type="domain" description="AMP-binding enzyme C-terminal" evidence="2">
    <location>
        <begin position="473"/>
        <end position="557"/>
    </location>
</feature>
<dbReference type="OrthoDB" id="6509636at2759"/>
<reference evidence="3" key="1">
    <citation type="journal article" date="2020" name="Stud. Mycol.">
        <title>101 Dothideomycetes genomes: a test case for predicting lifestyles and emergence of pathogens.</title>
        <authorList>
            <person name="Haridas S."/>
            <person name="Albert R."/>
            <person name="Binder M."/>
            <person name="Bloem J."/>
            <person name="Labutti K."/>
            <person name="Salamov A."/>
            <person name="Andreopoulos B."/>
            <person name="Baker S."/>
            <person name="Barry K."/>
            <person name="Bills G."/>
            <person name="Bluhm B."/>
            <person name="Cannon C."/>
            <person name="Castanera R."/>
            <person name="Culley D."/>
            <person name="Daum C."/>
            <person name="Ezra D."/>
            <person name="Gonzalez J."/>
            <person name="Henrissat B."/>
            <person name="Kuo A."/>
            <person name="Liang C."/>
            <person name="Lipzen A."/>
            <person name="Lutzoni F."/>
            <person name="Magnuson J."/>
            <person name="Mondo S."/>
            <person name="Nolan M."/>
            <person name="Ohm R."/>
            <person name="Pangilinan J."/>
            <person name="Park H.-J."/>
            <person name="Ramirez L."/>
            <person name="Alfaro M."/>
            <person name="Sun H."/>
            <person name="Tritt A."/>
            <person name="Yoshinaga Y."/>
            <person name="Zwiers L.-H."/>
            <person name="Turgeon B."/>
            <person name="Goodwin S."/>
            <person name="Spatafora J."/>
            <person name="Crous P."/>
            <person name="Grigoriev I."/>
        </authorList>
    </citation>
    <scope>NUCLEOTIDE SEQUENCE</scope>
    <source>
        <strain evidence="3">SCOH1-5</strain>
    </source>
</reference>
<dbReference type="InterPro" id="IPR000873">
    <property type="entry name" value="AMP-dep_synth/lig_dom"/>
</dbReference>
<feature type="domain" description="AMP-dependent synthetase/ligase" evidence="1">
    <location>
        <begin position="47"/>
        <end position="411"/>
    </location>
</feature>
<dbReference type="Gene3D" id="3.30.300.30">
    <property type="match status" value="1"/>
</dbReference>
<dbReference type="InterPro" id="IPR042099">
    <property type="entry name" value="ANL_N_sf"/>
</dbReference>
<organism evidence="3 4">
    <name type="scientific">Cercospora zeae-maydis SCOH1-5</name>
    <dbReference type="NCBI Taxonomy" id="717836"/>
    <lineage>
        <taxon>Eukaryota</taxon>
        <taxon>Fungi</taxon>
        <taxon>Dikarya</taxon>
        <taxon>Ascomycota</taxon>
        <taxon>Pezizomycotina</taxon>
        <taxon>Dothideomycetes</taxon>
        <taxon>Dothideomycetidae</taxon>
        <taxon>Mycosphaerellales</taxon>
        <taxon>Mycosphaerellaceae</taxon>
        <taxon>Cercospora</taxon>
    </lineage>
</organism>
<dbReference type="EMBL" id="ML992665">
    <property type="protein sequence ID" value="KAF2215735.1"/>
    <property type="molecule type" value="Genomic_DNA"/>
</dbReference>
<dbReference type="Proteomes" id="UP000799539">
    <property type="component" value="Unassembled WGS sequence"/>
</dbReference>
<dbReference type="InterPro" id="IPR045851">
    <property type="entry name" value="AMP-bd_C_sf"/>
</dbReference>
<dbReference type="InterPro" id="IPR020845">
    <property type="entry name" value="AMP-binding_CS"/>
</dbReference>
<evidence type="ECO:0000259" key="2">
    <source>
        <dbReference type="Pfam" id="PF13193"/>
    </source>
</evidence>
<name>A0A6A6FQI6_9PEZI</name>